<protein>
    <submittedName>
        <fullName evidence="9">Paraquat-inducible protein A</fullName>
    </submittedName>
</protein>
<comment type="caution">
    <text evidence="9">The sequence shown here is derived from an EMBL/GenBank/DDBJ whole genome shotgun (WGS) entry which is preliminary data.</text>
</comment>
<keyword evidence="6 8" id="KW-1133">Transmembrane helix</keyword>
<evidence type="ECO:0000256" key="3">
    <source>
        <dbReference type="ARBA" id="ARBA00022475"/>
    </source>
</evidence>
<comment type="similarity">
    <text evidence="2">Belongs to the PqiA family.</text>
</comment>
<feature type="transmembrane region" description="Helical" evidence="8">
    <location>
        <begin position="253"/>
        <end position="281"/>
    </location>
</feature>
<keyword evidence="3" id="KW-1003">Cell membrane</keyword>
<dbReference type="InterPro" id="IPR051800">
    <property type="entry name" value="PqiA-PqiB_transport"/>
</dbReference>
<name>A0A369YIX7_9PAST</name>
<evidence type="ECO:0000256" key="1">
    <source>
        <dbReference type="ARBA" id="ARBA00004429"/>
    </source>
</evidence>
<dbReference type="STRING" id="1035839.GCA_000238795_01778"/>
<dbReference type="InterPro" id="IPR007498">
    <property type="entry name" value="PqiA-like"/>
</dbReference>
<feature type="transmembrane region" description="Helical" evidence="8">
    <location>
        <begin position="96"/>
        <end position="121"/>
    </location>
</feature>
<feature type="transmembrane region" description="Helical" evidence="8">
    <location>
        <begin position="142"/>
        <end position="159"/>
    </location>
</feature>
<evidence type="ECO:0000313" key="9">
    <source>
        <dbReference type="EMBL" id="RDE70487.1"/>
    </source>
</evidence>
<evidence type="ECO:0000256" key="8">
    <source>
        <dbReference type="SAM" id="Phobius"/>
    </source>
</evidence>
<keyword evidence="4" id="KW-0997">Cell inner membrane</keyword>
<proteinExistence type="inferred from homology"/>
<dbReference type="NCBIfam" id="TIGR00155">
    <property type="entry name" value="pqiA_fam"/>
    <property type="match status" value="1"/>
</dbReference>
<feature type="transmembrane region" description="Helical" evidence="8">
    <location>
        <begin position="165"/>
        <end position="186"/>
    </location>
</feature>
<dbReference type="InterPro" id="IPR005219">
    <property type="entry name" value="PqiA-like_proteobact"/>
</dbReference>
<evidence type="ECO:0000256" key="4">
    <source>
        <dbReference type="ARBA" id="ARBA00022519"/>
    </source>
</evidence>
<dbReference type="PANTHER" id="PTHR30462:SF1">
    <property type="entry name" value="INTERMEMBRANE TRANSPORT PROTEIN YEBS"/>
    <property type="match status" value="1"/>
</dbReference>
<evidence type="ECO:0000313" key="10">
    <source>
        <dbReference type="Proteomes" id="UP000253872"/>
    </source>
</evidence>
<reference evidence="9 10" key="1">
    <citation type="submission" date="2018-05" db="EMBL/GenBank/DDBJ databases">
        <title>Draft Genome Sequences for a Diverse set of 7 Haemophilus Species.</title>
        <authorList>
            <person name="Nichols M."/>
            <person name="Topaz N."/>
            <person name="Wang X."/>
            <person name="Wang X."/>
            <person name="Boxrud D."/>
        </authorList>
    </citation>
    <scope>NUCLEOTIDE SEQUENCE [LARGE SCALE GENOMIC DNA]</scope>
    <source>
        <strain evidence="9 10">C2002001239</strain>
    </source>
</reference>
<comment type="subcellular location">
    <subcellularLocation>
        <location evidence="1">Cell inner membrane</location>
        <topology evidence="1">Multi-pass membrane protein</topology>
    </subcellularLocation>
</comment>
<accession>A0A369YIX7</accession>
<feature type="transmembrane region" description="Helical" evidence="8">
    <location>
        <begin position="341"/>
        <end position="365"/>
    </location>
</feature>
<sequence>MKINRLTLEKCKECDELVKVPHQLHGHIALCPNCHDVLDKDNTWNLRRCAIIALAILILMPFAFTYPLMSIDLLGMPIHATVWGGAWKMATEGYPYTAFMVLFCSIIMPIAFVILVLTISVQRIIHQRPRYTLIFLTKIQEWVMLDVYLVALGVAAFKIKDYASLSFSMQLSAFVIVTILTTLLFIKINPKTGWAYFYPEYRPLPSDHVGHPMLCPTCEYTFDENIVDLKGRRRCPRCESNLSVPDSIKLQRVWAALIAGVIMMIPANTLPISATGLAGAVSADTLFSGVLTFISLGSYSVAAIVFIASIAVPFSKVAILFYLLLAIHYKWKHPIHLQMKLLHYVHFVGRWSMLDLFVLALMMSLLERGQILSFSVGDAAFFFGAAVFLTMIASSQLDSRMLWRIHYEHNNQASS</sequence>
<dbReference type="Proteomes" id="UP000253872">
    <property type="component" value="Unassembled WGS sequence"/>
</dbReference>
<feature type="transmembrane region" description="Helical" evidence="8">
    <location>
        <begin position="49"/>
        <end position="69"/>
    </location>
</feature>
<evidence type="ECO:0000256" key="6">
    <source>
        <dbReference type="ARBA" id="ARBA00022989"/>
    </source>
</evidence>
<feature type="transmembrane region" description="Helical" evidence="8">
    <location>
        <begin position="371"/>
        <end position="394"/>
    </location>
</feature>
<gene>
    <name evidence="9" type="ORF">DPV93_08115</name>
</gene>
<dbReference type="PANTHER" id="PTHR30462">
    <property type="entry name" value="INTERMEMBRANE TRANSPORT PROTEIN PQIB-RELATED"/>
    <property type="match status" value="1"/>
</dbReference>
<evidence type="ECO:0000256" key="7">
    <source>
        <dbReference type="ARBA" id="ARBA00023136"/>
    </source>
</evidence>
<feature type="transmembrane region" description="Helical" evidence="8">
    <location>
        <begin position="301"/>
        <end position="329"/>
    </location>
</feature>
<dbReference type="AlphaFoldDB" id="A0A369YIX7"/>
<dbReference type="RefSeq" id="WP_111403553.1">
    <property type="nucleotide sequence ID" value="NZ_CAURJL010000005.1"/>
</dbReference>
<dbReference type="GO" id="GO:0005886">
    <property type="term" value="C:plasma membrane"/>
    <property type="evidence" value="ECO:0007669"/>
    <property type="project" value="UniProtKB-SubCell"/>
</dbReference>
<evidence type="ECO:0000256" key="5">
    <source>
        <dbReference type="ARBA" id="ARBA00022692"/>
    </source>
</evidence>
<organism evidence="9 10">
    <name type="scientific">Haemophilus sputorum</name>
    <dbReference type="NCBI Taxonomy" id="1078480"/>
    <lineage>
        <taxon>Bacteria</taxon>
        <taxon>Pseudomonadati</taxon>
        <taxon>Pseudomonadota</taxon>
        <taxon>Gammaproteobacteria</taxon>
        <taxon>Pasteurellales</taxon>
        <taxon>Pasteurellaceae</taxon>
        <taxon>Haemophilus</taxon>
    </lineage>
</organism>
<keyword evidence="5 8" id="KW-0812">Transmembrane</keyword>
<dbReference type="EMBL" id="QEPN01000007">
    <property type="protein sequence ID" value="RDE70487.1"/>
    <property type="molecule type" value="Genomic_DNA"/>
</dbReference>
<keyword evidence="7 8" id="KW-0472">Membrane</keyword>
<dbReference type="Pfam" id="PF04403">
    <property type="entry name" value="PqiA"/>
    <property type="match status" value="2"/>
</dbReference>
<evidence type="ECO:0000256" key="2">
    <source>
        <dbReference type="ARBA" id="ARBA00007555"/>
    </source>
</evidence>